<feature type="compositionally biased region" description="Basic and acidic residues" evidence="10">
    <location>
        <begin position="68"/>
        <end position="85"/>
    </location>
</feature>
<keyword evidence="6 11" id="KW-0732">Signal</keyword>
<evidence type="ECO:0000256" key="9">
    <source>
        <dbReference type="ARBA" id="ARBA00033446"/>
    </source>
</evidence>
<evidence type="ECO:0000256" key="4">
    <source>
        <dbReference type="ARBA" id="ARBA00022525"/>
    </source>
</evidence>
<evidence type="ECO:0000313" key="12">
    <source>
        <dbReference type="EMBL" id="KAF0022065.1"/>
    </source>
</evidence>
<keyword evidence="5" id="KW-0165">Cleavage on pair of basic residues</keyword>
<feature type="chain" id="PRO_5025561451" description="Secretogranin-3" evidence="11">
    <location>
        <begin position="27"/>
        <end position="358"/>
    </location>
</feature>
<gene>
    <name evidence="12" type="ORF">F2P81_025682</name>
</gene>
<dbReference type="GO" id="GO:0005576">
    <property type="term" value="C:extracellular region"/>
    <property type="evidence" value="ECO:0007669"/>
    <property type="project" value="UniProtKB-SubCell"/>
</dbReference>
<comment type="caution">
    <text evidence="12">The sequence shown here is derived from an EMBL/GenBank/DDBJ whole genome shotgun (WGS) entry which is preliminary data.</text>
</comment>
<evidence type="ECO:0000256" key="2">
    <source>
        <dbReference type="ARBA" id="ARBA00004613"/>
    </source>
</evidence>
<feature type="region of interest" description="Disordered" evidence="10">
    <location>
        <begin position="216"/>
        <end position="303"/>
    </location>
</feature>
<feature type="region of interest" description="Disordered" evidence="10">
    <location>
        <begin position="66"/>
        <end position="85"/>
    </location>
</feature>
<evidence type="ECO:0000256" key="6">
    <source>
        <dbReference type="ARBA" id="ARBA00022729"/>
    </source>
</evidence>
<feature type="compositionally biased region" description="Basic and acidic residues" evidence="10">
    <location>
        <begin position="34"/>
        <end position="50"/>
    </location>
</feature>
<feature type="signal peptide" evidence="11">
    <location>
        <begin position="1"/>
        <end position="26"/>
    </location>
</feature>
<dbReference type="GO" id="GO:0030667">
    <property type="term" value="C:secretory granule membrane"/>
    <property type="evidence" value="ECO:0007669"/>
    <property type="project" value="TreeGrafter"/>
</dbReference>
<dbReference type="InterPro" id="IPR026197">
    <property type="entry name" value="SCG3"/>
</dbReference>
<protein>
    <recommendedName>
        <fullName evidence="3">Secretogranin-3</fullName>
    </recommendedName>
    <alternativeName>
        <fullName evidence="9">Secretogranin III</fullName>
    </alternativeName>
</protein>
<evidence type="ECO:0000256" key="5">
    <source>
        <dbReference type="ARBA" id="ARBA00022685"/>
    </source>
</evidence>
<evidence type="ECO:0000256" key="1">
    <source>
        <dbReference type="ARBA" id="ARBA00004268"/>
    </source>
</evidence>
<evidence type="ECO:0000256" key="10">
    <source>
        <dbReference type="SAM" id="MobiDB-lite"/>
    </source>
</evidence>
<feature type="region of interest" description="Disordered" evidence="10">
    <location>
        <begin position="96"/>
        <end position="153"/>
    </location>
</feature>
<dbReference type="GO" id="GO:0030658">
    <property type="term" value="C:transport vesicle membrane"/>
    <property type="evidence" value="ECO:0007669"/>
    <property type="project" value="UniProtKB-SubCell"/>
</dbReference>
<feature type="compositionally biased region" description="Acidic residues" evidence="10">
    <location>
        <begin position="291"/>
        <end position="301"/>
    </location>
</feature>
<reference evidence="12 13" key="1">
    <citation type="submission" date="2019-06" db="EMBL/GenBank/DDBJ databases">
        <title>Draft genomes of female and male turbot (Scophthalmus maximus).</title>
        <authorList>
            <person name="Xu H."/>
            <person name="Xu X.-W."/>
            <person name="Shao C."/>
            <person name="Chen S."/>
        </authorList>
    </citation>
    <scope>NUCLEOTIDE SEQUENCE [LARGE SCALE GENOMIC DNA]</scope>
    <source>
        <strain evidence="12">Ysfricsl-2016a</strain>
        <tissue evidence="12">Blood</tissue>
    </source>
</reference>
<keyword evidence="7" id="KW-0472">Membrane</keyword>
<sequence>MASTRVVGLFVLLQLLALNVLSPISAFPTPTSPSDDKSVYNRQLTEEKPLQEQIAEADSVKAAVQLAESRRPAAAKDAESEQGREDLTVLKSLADGQKSQEAAAGVPAEKEDQYVPDESDSTKSRRLADDYDSTKNGMDSDDPESFRQVDGTPLTAEDIVQKIANKIYEEDDRGVFDRIVSKLLKLGLITDSQADTLEYQVAEALQDLITKNAKKNEIEDMEGDDQEARGEQDDQGSDIDMDTWEQPRRRYNEDEEEEEEDDDEIEDDVDRDAEDAGADAADKTWVKDAEEGNEVSPEDGLQDLQYFPNFYSLLRSLNSGENTNTPRGCCDVLDQSNTNHGSTASSIQSSSGQETRAK</sequence>
<organism evidence="12 13">
    <name type="scientific">Scophthalmus maximus</name>
    <name type="common">Turbot</name>
    <name type="synonym">Psetta maxima</name>
    <dbReference type="NCBI Taxonomy" id="52904"/>
    <lineage>
        <taxon>Eukaryota</taxon>
        <taxon>Metazoa</taxon>
        <taxon>Chordata</taxon>
        <taxon>Craniata</taxon>
        <taxon>Vertebrata</taxon>
        <taxon>Euteleostomi</taxon>
        <taxon>Actinopterygii</taxon>
        <taxon>Neopterygii</taxon>
        <taxon>Teleostei</taxon>
        <taxon>Neoteleostei</taxon>
        <taxon>Acanthomorphata</taxon>
        <taxon>Carangaria</taxon>
        <taxon>Pleuronectiformes</taxon>
        <taxon>Pleuronectoidei</taxon>
        <taxon>Scophthalmidae</taxon>
        <taxon>Scophthalmus</taxon>
    </lineage>
</organism>
<feature type="region of interest" description="Disordered" evidence="10">
    <location>
        <begin position="316"/>
        <end position="358"/>
    </location>
</feature>
<dbReference type="AlphaFoldDB" id="A0A6A4RP93"/>
<keyword evidence="8" id="KW-0968">Cytoplasmic vesicle</keyword>
<evidence type="ECO:0000313" key="13">
    <source>
        <dbReference type="Proteomes" id="UP000438429"/>
    </source>
</evidence>
<feature type="compositionally biased region" description="Low complexity" evidence="10">
    <location>
        <begin position="342"/>
        <end position="351"/>
    </location>
</feature>
<feature type="region of interest" description="Disordered" evidence="10">
    <location>
        <begin position="28"/>
        <end position="54"/>
    </location>
</feature>
<feature type="compositionally biased region" description="Acidic residues" evidence="10">
    <location>
        <begin position="253"/>
        <end position="277"/>
    </location>
</feature>
<evidence type="ECO:0000256" key="3">
    <source>
        <dbReference type="ARBA" id="ARBA00013655"/>
    </source>
</evidence>
<proteinExistence type="predicted"/>
<dbReference type="EMBL" id="VEVO01000275">
    <property type="protein sequence ID" value="KAF0022065.1"/>
    <property type="molecule type" value="Genomic_DNA"/>
</dbReference>
<feature type="compositionally biased region" description="Acidic residues" evidence="10">
    <location>
        <begin position="233"/>
        <end position="243"/>
    </location>
</feature>
<dbReference type="Pfam" id="PF15467">
    <property type="entry name" value="SGIII"/>
    <property type="match status" value="1"/>
</dbReference>
<dbReference type="PANTHER" id="PTHR17388">
    <property type="entry name" value="SECRETOGRANIN III"/>
    <property type="match status" value="1"/>
</dbReference>
<dbReference type="PANTHER" id="PTHR17388:SF2">
    <property type="entry name" value="SECRETOGRANIN-3"/>
    <property type="match status" value="1"/>
</dbReference>
<accession>A0A6A4RP93</accession>
<feature type="compositionally biased region" description="Basic and acidic residues" evidence="10">
    <location>
        <begin position="120"/>
        <end position="133"/>
    </location>
</feature>
<dbReference type="Proteomes" id="UP000438429">
    <property type="component" value="Unassembled WGS sequence"/>
</dbReference>
<name>A0A6A4RP93_SCOMX</name>
<feature type="compositionally biased region" description="Basic and acidic residues" evidence="10">
    <location>
        <begin position="280"/>
        <end position="290"/>
    </location>
</feature>
<feature type="compositionally biased region" description="Polar residues" evidence="10">
    <location>
        <begin position="316"/>
        <end position="326"/>
    </location>
</feature>
<evidence type="ECO:0000256" key="8">
    <source>
        <dbReference type="ARBA" id="ARBA00023329"/>
    </source>
</evidence>
<dbReference type="GO" id="GO:0033366">
    <property type="term" value="P:protein localization to secretory granule"/>
    <property type="evidence" value="ECO:0007669"/>
    <property type="project" value="TreeGrafter"/>
</dbReference>
<evidence type="ECO:0000256" key="7">
    <source>
        <dbReference type="ARBA" id="ARBA00023136"/>
    </source>
</evidence>
<evidence type="ECO:0000256" key="11">
    <source>
        <dbReference type="SAM" id="SignalP"/>
    </source>
</evidence>
<comment type="subcellular location">
    <subcellularLocation>
        <location evidence="1">Cytoplasmic vesicle</location>
        <location evidence="1">Secretory vesicle membrane</location>
        <topology evidence="1">Peripheral membrane protein</topology>
    </subcellularLocation>
    <subcellularLocation>
        <location evidence="2">Secreted</location>
    </subcellularLocation>
</comment>
<keyword evidence="4" id="KW-0964">Secreted</keyword>